<dbReference type="AlphaFoldDB" id="A0A9Y2AJV2"/>
<name>A0A9Y2AJV2_9FIRM</name>
<dbReference type="Gene3D" id="3.40.50.11550">
    <property type="match status" value="1"/>
</dbReference>
<keyword evidence="3" id="KW-1185">Reference proteome</keyword>
<proteinExistence type="predicted"/>
<gene>
    <name evidence="2" type="ORF">P3F81_02370</name>
</gene>
<sequence>MWSSNAIMMRKWLSVIFIVGVFFISLPMQAEAALQDGFYQKNGELLSVKDVARRFSTYDVIFFGEYHDNTWIHEQENEFLKALYKEKPNLILSLEMFERDVQPYLDKYLRNQISEKDFLENSRPWKNYSEDYKPCIEFAKNKQIAVLGGNIPRYLAAEYAKSGTLYSIEEVKKKYLPSKHIVNHDVYYAAFVSYMKSGQVGMRLDDAQIERYYQAQCLKDDAMAESIVEALKQNKGKTILHLQGEFHGRNRLGVVEKVRLLNPNLRTGLITSVYVSSEAEKNLAIQNLADGDIALIVQK</sequence>
<dbReference type="InterPro" id="IPR007314">
    <property type="entry name" value="Cofac_haem-bd_dom"/>
</dbReference>
<dbReference type="CDD" id="cd14727">
    <property type="entry name" value="ChanN-like"/>
    <property type="match status" value="1"/>
</dbReference>
<evidence type="ECO:0000313" key="3">
    <source>
        <dbReference type="Proteomes" id="UP001243623"/>
    </source>
</evidence>
<dbReference type="KEGG" id="sgbi:P3F81_02370"/>
<reference evidence="2" key="1">
    <citation type="submission" date="2023-03" db="EMBL/GenBank/DDBJ databases">
        <title>Selenobaculum gbiensis gen. nov. sp. nov., a new bacterium isolated from the gut microbiota of IBD patient.</title>
        <authorList>
            <person name="Yeo S."/>
            <person name="Park H."/>
            <person name="Huh C.S."/>
        </authorList>
    </citation>
    <scope>NUCLEOTIDE SEQUENCE</scope>
    <source>
        <strain evidence="2">ICN-92133</strain>
    </source>
</reference>
<evidence type="ECO:0000313" key="2">
    <source>
        <dbReference type="EMBL" id="WIW71196.1"/>
    </source>
</evidence>
<dbReference type="RefSeq" id="WP_147666681.1">
    <property type="nucleotide sequence ID" value="NZ_CP120678.1"/>
</dbReference>
<dbReference type="Pfam" id="PF04187">
    <property type="entry name" value="Cofac_haem_bdg"/>
    <property type="match status" value="1"/>
</dbReference>
<keyword evidence="2" id="KW-0449">Lipoprotein</keyword>
<dbReference type="Proteomes" id="UP001243623">
    <property type="component" value="Chromosome"/>
</dbReference>
<feature type="domain" description="Haem-binding uptake Tiki superfamily ChaN" evidence="1">
    <location>
        <begin position="52"/>
        <end position="257"/>
    </location>
</feature>
<organism evidence="2 3">
    <name type="scientific">Selenobaculum gibii</name>
    <dbReference type="NCBI Taxonomy" id="3054208"/>
    <lineage>
        <taxon>Bacteria</taxon>
        <taxon>Bacillati</taxon>
        <taxon>Bacillota</taxon>
        <taxon>Negativicutes</taxon>
        <taxon>Selenomonadales</taxon>
        <taxon>Selenomonadaceae</taxon>
        <taxon>Selenobaculum</taxon>
    </lineage>
</organism>
<dbReference type="EMBL" id="CP120678">
    <property type="protein sequence ID" value="WIW71196.1"/>
    <property type="molecule type" value="Genomic_DNA"/>
</dbReference>
<evidence type="ECO:0000259" key="1">
    <source>
        <dbReference type="Pfam" id="PF04187"/>
    </source>
</evidence>
<dbReference type="SUPFAM" id="SSF159501">
    <property type="entry name" value="EreA/ChaN-like"/>
    <property type="match status" value="1"/>
</dbReference>
<protein>
    <submittedName>
        <fullName evidence="2">ChaN family lipoprotein</fullName>
    </submittedName>
</protein>
<accession>A0A9Y2AJV2</accession>